<dbReference type="Pfam" id="PF06585">
    <property type="entry name" value="JHBP"/>
    <property type="match status" value="1"/>
</dbReference>
<evidence type="ECO:0008006" key="4">
    <source>
        <dbReference type="Google" id="ProtNLM"/>
    </source>
</evidence>
<proteinExistence type="predicted"/>
<dbReference type="OrthoDB" id="6370791at2759"/>
<dbReference type="HOGENOM" id="CLU_800054_0_0_1"/>
<evidence type="ECO:0000313" key="3">
    <source>
        <dbReference type="Proteomes" id="UP000015104"/>
    </source>
</evidence>
<feature type="chain" id="PRO_5004580910" description="Lipid-binding serum glycoprotein N-terminal domain-containing protein" evidence="1">
    <location>
        <begin position="22"/>
        <end position="347"/>
    </location>
</feature>
<dbReference type="AlphaFoldDB" id="T1KML8"/>
<dbReference type="InterPro" id="IPR010562">
    <property type="entry name" value="Haemolymph_juvenile_hormone-bd"/>
</dbReference>
<name>T1KML8_TETUR</name>
<dbReference type="Proteomes" id="UP000015104">
    <property type="component" value="Unassembled WGS sequence"/>
</dbReference>
<dbReference type="EnsemblMetazoa" id="tetur15g02080.1">
    <property type="protein sequence ID" value="tetur15g02080.1"/>
    <property type="gene ID" value="tetur15g02080"/>
</dbReference>
<evidence type="ECO:0000256" key="1">
    <source>
        <dbReference type="SAM" id="SignalP"/>
    </source>
</evidence>
<dbReference type="PANTHER" id="PTHR11008:SF9">
    <property type="entry name" value="PROTEIN TAKEOUT-LIKE PROTEIN"/>
    <property type="match status" value="1"/>
</dbReference>
<dbReference type="KEGG" id="tut:107365581"/>
<feature type="signal peptide" evidence="1">
    <location>
        <begin position="1"/>
        <end position="21"/>
    </location>
</feature>
<sequence>MITFKFILLLVLITCVHPFFAKRQYKINRRFEDSSYKGNLFSSSNRINVLKFYPPKYSASTPNNGASNASLEETFEEHLYNSLGDQLRANLKTGLSDLDIPSVDPYRVDKIHFEPLISGDPFVIYLKNFRLTGLSNFMVRELSSKLSELRFKIGLLFPKLEAECQYAVNGTLYSVLDVHGSGIGTLEYTDVLVRTTVNLDLTNGTLSLSSADPPFVDFSKSTISLKSVDGRMNLPSNSISGEVGPVLFWMLADELVQSLQPHASAYINSVVKKFSVPSKFKPAVTWLVKRNSPSSANFLFTRFSPISLLSNVIHAISSVKHGINLPIVIENIRNIRSNFRTNWNRLV</sequence>
<dbReference type="Gene3D" id="3.15.10.30">
    <property type="entry name" value="Haemolymph juvenile hormone binding protein"/>
    <property type="match status" value="1"/>
</dbReference>
<dbReference type="OMA" id="HHKLEKF"/>
<keyword evidence="3" id="KW-1185">Reference proteome</keyword>
<protein>
    <recommendedName>
        <fullName evidence="4">Lipid-binding serum glycoprotein N-terminal domain-containing protein</fullName>
    </recommendedName>
</protein>
<gene>
    <name evidence="2" type="primary">107365581</name>
</gene>
<dbReference type="InterPro" id="IPR038606">
    <property type="entry name" value="To_sf"/>
</dbReference>
<dbReference type="EMBL" id="CAEY01000246">
    <property type="status" value="NOT_ANNOTATED_CDS"/>
    <property type="molecule type" value="Genomic_DNA"/>
</dbReference>
<organism evidence="2 3">
    <name type="scientific">Tetranychus urticae</name>
    <name type="common">Two-spotted spider mite</name>
    <dbReference type="NCBI Taxonomy" id="32264"/>
    <lineage>
        <taxon>Eukaryota</taxon>
        <taxon>Metazoa</taxon>
        <taxon>Ecdysozoa</taxon>
        <taxon>Arthropoda</taxon>
        <taxon>Chelicerata</taxon>
        <taxon>Arachnida</taxon>
        <taxon>Acari</taxon>
        <taxon>Acariformes</taxon>
        <taxon>Trombidiformes</taxon>
        <taxon>Prostigmata</taxon>
        <taxon>Eleutherengona</taxon>
        <taxon>Raphignathae</taxon>
        <taxon>Tetranychoidea</taxon>
        <taxon>Tetranychidae</taxon>
        <taxon>Tetranychus</taxon>
    </lineage>
</organism>
<reference evidence="2" key="2">
    <citation type="submission" date="2015-06" db="UniProtKB">
        <authorList>
            <consortium name="EnsemblMetazoa"/>
        </authorList>
    </citation>
    <scope>IDENTIFICATION</scope>
</reference>
<accession>T1KML8</accession>
<evidence type="ECO:0000313" key="2">
    <source>
        <dbReference type="EnsemblMetazoa" id="tetur15g02080.1"/>
    </source>
</evidence>
<dbReference type="SMART" id="SM00700">
    <property type="entry name" value="JHBP"/>
    <property type="match status" value="1"/>
</dbReference>
<reference evidence="3" key="1">
    <citation type="submission" date="2011-08" db="EMBL/GenBank/DDBJ databases">
        <authorList>
            <person name="Rombauts S."/>
        </authorList>
    </citation>
    <scope>NUCLEOTIDE SEQUENCE</scope>
    <source>
        <strain evidence="3">London</strain>
    </source>
</reference>
<keyword evidence="1" id="KW-0732">Signal</keyword>
<dbReference type="PANTHER" id="PTHR11008">
    <property type="entry name" value="PROTEIN TAKEOUT-LIKE PROTEIN"/>
    <property type="match status" value="1"/>
</dbReference>